<dbReference type="GeneID" id="96902022"/>
<dbReference type="RefSeq" id="XP_003674836.1">
    <property type="nucleotide sequence ID" value="XM_003674788.1"/>
</dbReference>
<gene>
    <name evidence="2" type="primary">NCAS0B03790</name>
    <name evidence="2" type="ordered locus">NCAS_0B03790</name>
</gene>
<dbReference type="AlphaFoldDB" id="G0VBY6"/>
<evidence type="ECO:0000259" key="1">
    <source>
        <dbReference type="Pfam" id="PF12896"/>
    </source>
</evidence>
<organism evidence="2 3">
    <name type="scientific">Naumovozyma castellii</name>
    <name type="common">Yeast</name>
    <name type="synonym">Saccharomyces castellii</name>
    <dbReference type="NCBI Taxonomy" id="27288"/>
    <lineage>
        <taxon>Eukaryota</taxon>
        <taxon>Fungi</taxon>
        <taxon>Dikarya</taxon>
        <taxon>Ascomycota</taxon>
        <taxon>Saccharomycotina</taxon>
        <taxon>Saccharomycetes</taxon>
        <taxon>Saccharomycetales</taxon>
        <taxon>Saccharomycetaceae</taxon>
        <taxon>Naumovozyma</taxon>
    </lineage>
</organism>
<dbReference type="STRING" id="1064592.G0VBY6"/>
<dbReference type="InterPro" id="IPR024790">
    <property type="entry name" value="APC4_long_dom"/>
</dbReference>
<reference key="2">
    <citation type="submission" date="2011-08" db="EMBL/GenBank/DDBJ databases">
        <title>Genome sequence of Naumovozyma castellii.</title>
        <authorList>
            <person name="Gordon J.L."/>
            <person name="Armisen D."/>
            <person name="Proux-Wera E."/>
            <person name="OhEigeartaigh S.S."/>
            <person name="Byrne K.P."/>
            <person name="Wolfe K.H."/>
        </authorList>
    </citation>
    <scope>NUCLEOTIDE SEQUENCE</scope>
    <source>
        <strain>Type strain:CBS 4309</strain>
    </source>
</reference>
<accession>G0VBY6</accession>
<proteinExistence type="predicted"/>
<evidence type="ECO:0000313" key="2">
    <source>
        <dbReference type="EMBL" id="CCC68463.1"/>
    </source>
</evidence>
<dbReference type="Pfam" id="PF12896">
    <property type="entry name" value="ANAPC4"/>
    <property type="match status" value="1"/>
</dbReference>
<dbReference type="Proteomes" id="UP000001640">
    <property type="component" value="Chromosome 2"/>
</dbReference>
<dbReference type="InParanoid" id="G0VBY6"/>
<evidence type="ECO:0000313" key="3">
    <source>
        <dbReference type="Proteomes" id="UP000001640"/>
    </source>
</evidence>
<reference evidence="2 3" key="1">
    <citation type="journal article" date="2011" name="Proc. Natl. Acad. Sci. U.S.A.">
        <title>Evolutionary erosion of yeast sex chromosomes by mating-type switching accidents.</title>
        <authorList>
            <person name="Gordon J.L."/>
            <person name="Armisen D."/>
            <person name="Proux-Wera E."/>
            <person name="Oheigeartaigh S.S."/>
            <person name="Byrne K.P."/>
            <person name="Wolfe K.H."/>
        </authorList>
    </citation>
    <scope>NUCLEOTIDE SEQUENCE [LARGE SCALE GENOMIC DNA]</scope>
    <source>
        <strain evidence="3">ATCC 76901 / BCRC 22586 / CBS 4309 / NBRC 1992 / NRRL Y-12630</strain>
    </source>
</reference>
<dbReference type="OrthoDB" id="2110451at2759"/>
<protein>
    <recommendedName>
        <fullName evidence="1">Anaphase-promoting complex subunit 4 long domain-containing protein</fullName>
    </recommendedName>
</protein>
<dbReference type="eggNOG" id="KOG4640">
    <property type="taxonomic scope" value="Eukaryota"/>
</dbReference>
<dbReference type="HOGENOM" id="CLU_030192_0_0_1"/>
<sequence length="612" mass="69987">MSNLTEELVSYNPSYPAKLYKTSYGFAVRRTRDDTQIVKIVIRNMDAVIATCWNSFGSNYLTVMFNDGSARIHDIFREGKLMTLLRLQDGFQKCMDTGIWSKLEVRQKPNEGEFDRDISGLMPSPIKFVNNAGQLEVVPYVVTQTQWRNVDKPLEVNDIIDIHMAHNSNTDEYLLMINGVYKLTIQPNSTDENASNQLHKIIHLEKTAIFHCFYKDRKTSTIDLTTLMESTPHVSLLNVLTEMKQLHRYIVDHLDIIDNDLKKPLDDFLEVTNILNIKDLSKSLKSFILYGLMAKSLNHWLCNVVGEKNLKKWKRLSETKYQKIIQIISLAVLPALEKLSLLSIRCEALVVAIALPASGHMQELEYFDSLKRTTAALCNQALNITQKTSEEEKKCSVFILWIQDLIFECVDEDYVPKLNICEDGSVVPTLMEIIDQFFQDTTKEKSTDGTDLSKNLLKSISDTLENIDSSYVRNMLLKTMKIRGTARSFTENFDEDVTILDIFYCAKYPFLVYLVEKRSNTQDVKASVKYIGTANSINLRTISAAKKVNYPLSIDSASIQKVKFLFEKQNNCLTLISTIQSLDQKVSYIMTEVSINRTGDEISLNFLRNDTT</sequence>
<feature type="domain" description="Anaphase-promoting complex subunit 4 long" evidence="1">
    <location>
        <begin position="221"/>
        <end position="412"/>
    </location>
</feature>
<name>G0VBY6_NAUCA</name>
<keyword evidence="3" id="KW-1185">Reference proteome</keyword>
<dbReference type="KEGG" id="ncs:NCAS_0B03790"/>
<dbReference type="EMBL" id="HE576753">
    <property type="protein sequence ID" value="CCC68463.1"/>
    <property type="molecule type" value="Genomic_DNA"/>
</dbReference>
<dbReference type="OMA" id="PACERII"/>
<dbReference type="FunCoup" id="G0VBY6">
    <property type="interactions" value="246"/>
</dbReference>